<evidence type="ECO:0000313" key="4">
    <source>
        <dbReference type="Proteomes" id="UP000198406"/>
    </source>
</evidence>
<dbReference type="GO" id="GO:0015038">
    <property type="term" value="F:glutathione disulfide oxidoreductase activity"/>
    <property type="evidence" value="ECO:0007669"/>
    <property type="project" value="TreeGrafter"/>
</dbReference>
<dbReference type="GO" id="GO:0005737">
    <property type="term" value="C:cytoplasm"/>
    <property type="evidence" value="ECO:0007669"/>
    <property type="project" value="TreeGrafter"/>
</dbReference>
<dbReference type="SUPFAM" id="SSF52833">
    <property type="entry name" value="Thioredoxin-like"/>
    <property type="match status" value="1"/>
</dbReference>
<feature type="chain" id="PRO_5013006825" description="Glutaredoxin domain-containing protein" evidence="1">
    <location>
        <begin position="29"/>
        <end position="182"/>
    </location>
</feature>
<evidence type="ECO:0000259" key="2">
    <source>
        <dbReference type="Pfam" id="PF00462"/>
    </source>
</evidence>
<keyword evidence="1" id="KW-0732">Signal</keyword>
<dbReference type="InterPro" id="IPR002109">
    <property type="entry name" value="Glutaredoxin"/>
</dbReference>
<evidence type="ECO:0000256" key="1">
    <source>
        <dbReference type="SAM" id="SignalP"/>
    </source>
</evidence>
<dbReference type="Gene3D" id="3.40.30.10">
    <property type="entry name" value="Glutaredoxin"/>
    <property type="match status" value="1"/>
</dbReference>
<dbReference type="PANTHER" id="PTHR45694">
    <property type="entry name" value="GLUTAREDOXIN 2"/>
    <property type="match status" value="1"/>
</dbReference>
<dbReference type="PANTHER" id="PTHR45694:SF18">
    <property type="entry name" value="GLUTAREDOXIN-1-RELATED"/>
    <property type="match status" value="1"/>
</dbReference>
<protein>
    <recommendedName>
        <fullName evidence="2">Glutaredoxin domain-containing protein</fullName>
    </recommendedName>
</protein>
<dbReference type="Proteomes" id="UP000198406">
    <property type="component" value="Unassembled WGS sequence"/>
</dbReference>
<sequence>MASRFKFASTTIFLVRFYCFLMCFQAEAFRSSDQLPTASSSPRSFSSSTELHLFGVLKDAKKALVRKLAGEYDSEAVRARIDNLIKTNDVLMLSFTTCPYCIKAKQVLDAKSANYTVVELNEDPAGTAIRAELFDLVGRSSVPAIWIGGEFIGGCNDGPMGGIVQLQEQGKLDDMLKNVGAI</sequence>
<evidence type="ECO:0000313" key="3">
    <source>
        <dbReference type="EMBL" id="GAX24567.1"/>
    </source>
</evidence>
<dbReference type="EMBL" id="BDSP01000211">
    <property type="protein sequence ID" value="GAX24567.1"/>
    <property type="molecule type" value="Genomic_DNA"/>
</dbReference>
<proteinExistence type="predicted"/>
<dbReference type="InterPro" id="IPR014025">
    <property type="entry name" value="Glutaredoxin_subgr"/>
</dbReference>
<dbReference type="GO" id="GO:0034599">
    <property type="term" value="P:cellular response to oxidative stress"/>
    <property type="evidence" value="ECO:0007669"/>
    <property type="project" value="TreeGrafter"/>
</dbReference>
<feature type="signal peptide" evidence="1">
    <location>
        <begin position="1"/>
        <end position="28"/>
    </location>
</feature>
<dbReference type="FunCoup" id="A0A1Z5KEB6">
    <property type="interactions" value="139"/>
</dbReference>
<dbReference type="AlphaFoldDB" id="A0A1Z5KEB6"/>
<feature type="domain" description="Glutaredoxin" evidence="2">
    <location>
        <begin position="90"/>
        <end position="152"/>
    </location>
</feature>
<reference evidence="3 4" key="1">
    <citation type="journal article" date="2015" name="Plant Cell">
        <title>Oil accumulation by the oleaginous diatom Fistulifera solaris as revealed by the genome and transcriptome.</title>
        <authorList>
            <person name="Tanaka T."/>
            <person name="Maeda Y."/>
            <person name="Veluchamy A."/>
            <person name="Tanaka M."/>
            <person name="Abida H."/>
            <person name="Marechal E."/>
            <person name="Bowler C."/>
            <person name="Muto M."/>
            <person name="Sunaga Y."/>
            <person name="Tanaka M."/>
            <person name="Yoshino T."/>
            <person name="Taniguchi T."/>
            <person name="Fukuda Y."/>
            <person name="Nemoto M."/>
            <person name="Matsumoto M."/>
            <person name="Wong P.S."/>
            <person name="Aburatani S."/>
            <person name="Fujibuchi W."/>
        </authorList>
    </citation>
    <scope>NUCLEOTIDE SEQUENCE [LARGE SCALE GENOMIC DNA]</scope>
    <source>
        <strain evidence="3 4">JPCC DA0580</strain>
    </source>
</reference>
<comment type="caution">
    <text evidence="3">The sequence shown here is derived from an EMBL/GenBank/DDBJ whole genome shotgun (WGS) entry which is preliminary data.</text>
</comment>
<dbReference type="Pfam" id="PF00462">
    <property type="entry name" value="Glutaredoxin"/>
    <property type="match status" value="1"/>
</dbReference>
<organism evidence="3 4">
    <name type="scientific">Fistulifera solaris</name>
    <name type="common">Oleaginous diatom</name>
    <dbReference type="NCBI Taxonomy" id="1519565"/>
    <lineage>
        <taxon>Eukaryota</taxon>
        <taxon>Sar</taxon>
        <taxon>Stramenopiles</taxon>
        <taxon>Ochrophyta</taxon>
        <taxon>Bacillariophyta</taxon>
        <taxon>Bacillariophyceae</taxon>
        <taxon>Bacillariophycidae</taxon>
        <taxon>Naviculales</taxon>
        <taxon>Naviculaceae</taxon>
        <taxon>Fistulifera</taxon>
    </lineage>
</organism>
<keyword evidence="4" id="KW-1185">Reference proteome</keyword>
<dbReference type="PROSITE" id="PS51354">
    <property type="entry name" value="GLUTAREDOXIN_2"/>
    <property type="match status" value="1"/>
</dbReference>
<dbReference type="InParanoid" id="A0A1Z5KEB6"/>
<dbReference type="InterPro" id="IPR036249">
    <property type="entry name" value="Thioredoxin-like_sf"/>
</dbReference>
<name>A0A1Z5KEB6_FISSO</name>
<dbReference type="OrthoDB" id="418495at2759"/>
<gene>
    <name evidence="3" type="ORF">FisN_4Hh086</name>
</gene>
<dbReference type="PRINTS" id="PR00160">
    <property type="entry name" value="GLUTAREDOXIN"/>
</dbReference>
<dbReference type="CDD" id="cd03419">
    <property type="entry name" value="GRX_GRXh_1_2_like"/>
    <property type="match status" value="1"/>
</dbReference>
<accession>A0A1Z5KEB6</accession>